<name>A0A6I6D8F4_9FIRM</name>
<proteinExistence type="predicted"/>
<dbReference type="AlphaFoldDB" id="A0A6I6D8F4"/>
<sequence>MNDEVHEFNIESNWKTNNYNYFKRPPSQYSFRPSNTAHSFIRTAVDKEDLKAAETGIHPKITDFPWENLEHDQWSRRLGRLTRYEGNYLGFDHVFSTRITFGEREDDNSKVEYVQNIFMTDYDNEWKIIDISPLMEYKE</sequence>
<organism evidence="1 2">
    <name type="scientific">Candidatus Syntrophocurvum alkaliphilum</name>
    <dbReference type="NCBI Taxonomy" id="2293317"/>
    <lineage>
        <taxon>Bacteria</taxon>
        <taxon>Bacillati</taxon>
        <taxon>Bacillota</taxon>
        <taxon>Clostridia</taxon>
        <taxon>Eubacteriales</taxon>
        <taxon>Syntrophomonadaceae</taxon>
        <taxon>Candidatus Syntrophocurvum</taxon>
    </lineage>
</organism>
<evidence type="ECO:0000313" key="2">
    <source>
        <dbReference type="Proteomes" id="UP000426444"/>
    </source>
</evidence>
<reference evidence="2" key="1">
    <citation type="journal article" date="2019" name="Microbiology">
        <title>Complete Genome Sequence of an Uncultured Bacterium of the Candidate Phylum Bipolaricaulota.</title>
        <authorList>
            <person name="Kadnikov V.V."/>
            <person name="Mardanov A.V."/>
            <person name="Beletsky A.V."/>
            <person name="Frank Y.A."/>
            <person name="Karnachuk O.V."/>
            <person name="Ravin N.V."/>
        </authorList>
    </citation>
    <scope>NUCLEOTIDE SEQUENCE [LARGE SCALE GENOMIC DNA]</scope>
</reference>
<accession>A0A6I6D8F4</accession>
<protein>
    <submittedName>
        <fullName evidence="1">Uncharacterized protein</fullName>
    </submittedName>
</protein>
<dbReference type="OrthoDB" id="1756190at2"/>
<dbReference type="RefSeq" id="WP_156203203.1">
    <property type="nucleotide sequence ID" value="NZ_CP046457.1"/>
</dbReference>
<evidence type="ECO:0000313" key="1">
    <source>
        <dbReference type="EMBL" id="QGT99288.1"/>
    </source>
</evidence>
<dbReference type="Proteomes" id="UP000426444">
    <property type="component" value="Chromosome"/>
</dbReference>
<dbReference type="KEGG" id="salq:SYNTR_0695"/>
<keyword evidence="2" id="KW-1185">Reference proteome</keyword>
<dbReference type="EMBL" id="CP046457">
    <property type="protein sequence ID" value="QGT99288.1"/>
    <property type="molecule type" value="Genomic_DNA"/>
</dbReference>
<gene>
    <name evidence="1" type="ORF">SYNTR_0695</name>
</gene>